<dbReference type="EMBL" id="JAJVCN010000004">
    <property type="protein sequence ID" value="MCE7010011.1"/>
    <property type="molecule type" value="Genomic_DNA"/>
</dbReference>
<dbReference type="Proteomes" id="UP001521150">
    <property type="component" value="Unassembled WGS sequence"/>
</dbReference>
<keyword evidence="3" id="KW-1185">Reference proteome</keyword>
<proteinExistence type="predicted"/>
<dbReference type="InterPro" id="IPR010427">
    <property type="entry name" value="DUF1023"/>
</dbReference>
<reference evidence="2 3" key="1">
    <citation type="submission" date="2021-12" db="EMBL/GenBank/DDBJ databases">
        <title>Genome sequence of Kibdelosporangium philippinense ATCC 49844.</title>
        <authorList>
            <person name="Fedorov E.A."/>
            <person name="Omeragic M."/>
            <person name="Shalygina K.F."/>
            <person name="Maclea K.S."/>
        </authorList>
    </citation>
    <scope>NUCLEOTIDE SEQUENCE [LARGE SCALE GENOMIC DNA]</scope>
    <source>
        <strain evidence="2 3">ATCC 49844</strain>
    </source>
</reference>
<evidence type="ECO:0000259" key="1">
    <source>
        <dbReference type="Pfam" id="PF06259"/>
    </source>
</evidence>
<feature type="domain" description="DUF1023" evidence="1">
    <location>
        <begin position="294"/>
        <end position="461"/>
    </location>
</feature>
<keyword evidence="2" id="KW-0378">Hydrolase</keyword>
<protein>
    <submittedName>
        <fullName evidence="2">Alpha/beta hydrolase family protein</fullName>
    </submittedName>
</protein>
<accession>A0ABS8ZQJ6</accession>
<name>A0ABS8ZQJ6_9PSEU</name>
<dbReference type="Pfam" id="PF06259">
    <property type="entry name" value="Abhydrolase_8"/>
    <property type="match status" value="1"/>
</dbReference>
<evidence type="ECO:0000313" key="2">
    <source>
        <dbReference type="EMBL" id="MCE7010011.1"/>
    </source>
</evidence>
<dbReference type="InterPro" id="IPR036689">
    <property type="entry name" value="ESAT-6-like_sf"/>
</dbReference>
<gene>
    <name evidence="2" type="ORF">LWC34_45475</name>
</gene>
<dbReference type="SUPFAM" id="SSF140453">
    <property type="entry name" value="EsxAB dimer-like"/>
    <property type="match status" value="1"/>
</dbReference>
<dbReference type="GO" id="GO:0016787">
    <property type="term" value="F:hydrolase activity"/>
    <property type="evidence" value="ECO:0007669"/>
    <property type="project" value="UniProtKB-KW"/>
</dbReference>
<evidence type="ECO:0000313" key="3">
    <source>
        <dbReference type="Proteomes" id="UP001521150"/>
    </source>
</evidence>
<dbReference type="SUPFAM" id="SSF53474">
    <property type="entry name" value="alpha/beta-Hydrolases"/>
    <property type="match status" value="1"/>
</dbReference>
<dbReference type="RefSeq" id="WP_233731496.1">
    <property type="nucleotide sequence ID" value="NZ_JAJVCN010000004.1"/>
</dbReference>
<sequence length="534" mass="57611">MITYDDLMRLDLNAYSEEARNWKTLADALATRATELDQKLKKLDGWTGAAAEGAKATFAGHRKQYQDVSTAIARIPPVLDQAALRFGEIRTEVNRLLDEARHNGWTFDPAGAVVAPGPPPAPMSNLEPEARRLQDTMASVLDRARRIDGETAQVLRSLHPGHAGFAGPDQATVAAAATPIPPRTTTPTEVKKWWDSLSPMQQESLLYTHAGEIGALDGVPATARDRANRSRLTEMKAQLVAEQQRLNGLGDRRIGPDNDRLAEIDAKLKGIESIESRLGKGSPPHQPAFLLGIDTNGNGRAIVAMGNPDTAANVCTYVPGTGAKLAGVDGEMDRADRMVNAAKAVDEGKTTSVIAWVGYDAPQHPILEAGFDKYADNAKQNLDRFQDGLRATHEGPRSHNMVLGHSYGSTVVGHAARDERLDVDGVIFVGSPGVGVDKIDDLHLPHDQVYATVAKNDAINITNNPRSFEDPIEMSLDIHGPNPADPRFGGRPFESDPGEPAWPIGSEAAHSAYWDPGNRSLDNIGRIIVGQPTR</sequence>
<comment type="caution">
    <text evidence="2">The sequence shown here is derived from an EMBL/GenBank/DDBJ whole genome shotgun (WGS) entry which is preliminary data.</text>
</comment>
<dbReference type="Gene3D" id="1.10.287.1060">
    <property type="entry name" value="ESAT-6-like"/>
    <property type="match status" value="1"/>
</dbReference>
<dbReference type="InterPro" id="IPR029058">
    <property type="entry name" value="AB_hydrolase_fold"/>
</dbReference>
<organism evidence="2 3">
    <name type="scientific">Kibdelosporangium philippinense</name>
    <dbReference type="NCBI Taxonomy" id="211113"/>
    <lineage>
        <taxon>Bacteria</taxon>
        <taxon>Bacillati</taxon>
        <taxon>Actinomycetota</taxon>
        <taxon>Actinomycetes</taxon>
        <taxon>Pseudonocardiales</taxon>
        <taxon>Pseudonocardiaceae</taxon>
        <taxon>Kibdelosporangium</taxon>
    </lineage>
</organism>